<reference evidence="2 3" key="1">
    <citation type="submission" date="2023-02" db="EMBL/GenBank/DDBJ databases">
        <title>LHISI_Scaffold_Assembly.</title>
        <authorList>
            <person name="Stuart O.P."/>
            <person name="Cleave R."/>
            <person name="Magrath M.J.L."/>
            <person name="Mikheyev A.S."/>
        </authorList>
    </citation>
    <scope>NUCLEOTIDE SEQUENCE [LARGE SCALE GENOMIC DNA]</scope>
    <source>
        <strain evidence="2">Daus_M_001</strain>
        <tissue evidence="2">Leg muscle</tissue>
    </source>
</reference>
<accession>A0ABQ9HL02</accession>
<proteinExistence type="predicted"/>
<gene>
    <name evidence="2" type="ORF">PR048_011222</name>
</gene>
<dbReference type="Proteomes" id="UP001159363">
    <property type="component" value="Chromosome X"/>
</dbReference>
<comment type="caution">
    <text evidence="2">The sequence shown here is derived from an EMBL/GenBank/DDBJ whole genome shotgun (WGS) entry which is preliminary data.</text>
</comment>
<name>A0ABQ9HL02_9NEOP</name>
<evidence type="ECO:0000313" key="2">
    <source>
        <dbReference type="EMBL" id="KAJ8885026.1"/>
    </source>
</evidence>
<evidence type="ECO:0000313" key="3">
    <source>
        <dbReference type="Proteomes" id="UP001159363"/>
    </source>
</evidence>
<keyword evidence="3" id="KW-1185">Reference proteome</keyword>
<sequence length="311" mass="35478">MVNVRHRLNGTDEETLPGCVRLLLLVPRSDQSRHNFHDKRTFLPDMRYPKQLGRMEEPSSLPMTSSSFQKIMVSIQKHPVHVFHSPMGKLKRQWTFQNASSPNLKMQILVSWHIEAHHSNMDSLRQNCYLGGNCGIHCQHAQLAPSWNEGALAQFRSWDEAVKYRNERNHDGRKGIRDLPPLQVGNKVWIPDIRHYGQLRNIATAPRSYIVSTEKGQIHRNRQQLIEFTAGNRKETNPGQVRREKLLTLPSPVQDSICSDSQAEDRHLRSPEPAGDSPFWGFSESVQGPAEDPPFLGFPAEDTSNTGTNRT</sequence>
<evidence type="ECO:0000256" key="1">
    <source>
        <dbReference type="SAM" id="MobiDB-lite"/>
    </source>
</evidence>
<feature type="compositionally biased region" description="Polar residues" evidence="1">
    <location>
        <begin position="251"/>
        <end position="261"/>
    </location>
</feature>
<feature type="region of interest" description="Disordered" evidence="1">
    <location>
        <begin position="248"/>
        <end position="311"/>
    </location>
</feature>
<protein>
    <submittedName>
        <fullName evidence="2">Uncharacterized protein</fullName>
    </submittedName>
</protein>
<feature type="compositionally biased region" description="Polar residues" evidence="1">
    <location>
        <begin position="302"/>
        <end position="311"/>
    </location>
</feature>
<organism evidence="2 3">
    <name type="scientific">Dryococelus australis</name>
    <dbReference type="NCBI Taxonomy" id="614101"/>
    <lineage>
        <taxon>Eukaryota</taxon>
        <taxon>Metazoa</taxon>
        <taxon>Ecdysozoa</taxon>
        <taxon>Arthropoda</taxon>
        <taxon>Hexapoda</taxon>
        <taxon>Insecta</taxon>
        <taxon>Pterygota</taxon>
        <taxon>Neoptera</taxon>
        <taxon>Polyneoptera</taxon>
        <taxon>Phasmatodea</taxon>
        <taxon>Verophasmatodea</taxon>
        <taxon>Anareolatae</taxon>
        <taxon>Phasmatidae</taxon>
        <taxon>Eurycanthinae</taxon>
        <taxon>Dryococelus</taxon>
    </lineage>
</organism>
<dbReference type="EMBL" id="JARBHB010000004">
    <property type="protein sequence ID" value="KAJ8885026.1"/>
    <property type="molecule type" value="Genomic_DNA"/>
</dbReference>